<evidence type="ECO:0000256" key="3">
    <source>
        <dbReference type="ARBA" id="ARBA00023082"/>
    </source>
</evidence>
<dbReference type="PANTHER" id="PTHR43133">
    <property type="entry name" value="RNA POLYMERASE ECF-TYPE SIGMA FACTO"/>
    <property type="match status" value="1"/>
</dbReference>
<dbReference type="InterPro" id="IPR014284">
    <property type="entry name" value="RNA_pol_sigma-70_dom"/>
</dbReference>
<dbReference type="PANTHER" id="PTHR43133:SF46">
    <property type="entry name" value="RNA POLYMERASE SIGMA-70 FACTOR ECF SUBFAMILY"/>
    <property type="match status" value="1"/>
</dbReference>
<organism evidence="7 8">
    <name type="scientific">Butyricimonas hominis</name>
    <dbReference type="NCBI Taxonomy" id="2763032"/>
    <lineage>
        <taxon>Bacteria</taxon>
        <taxon>Pseudomonadati</taxon>
        <taxon>Bacteroidota</taxon>
        <taxon>Bacteroidia</taxon>
        <taxon>Bacteroidales</taxon>
        <taxon>Odoribacteraceae</taxon>
        <taxon>Butyricimonas</taxon>
    </lineage>
</organism>
<dbReference type="InterPro" id="IPR039425">
    <property type="entry name" value="RNA_pol_sigma-70-like"/>
</dbReference>
<evidence type="ECO:0000313" key="7">
    <source>
        <dbReference type="EMBL" id="MBC5621866.1"/>
    </source>
</evidence>
<dbReference type="InterPro" id="IPR036388">
    <property type="entry name" value="WH-like_DNA-bd_sf"/>
</dbReference>
<dbReference type="InterPro" id="IPR013325">
    <property type="entry name" value="RNA_pol_sigma_r2"/>
</dbReference>
<dbReference type="NCBIfam" id="TIGR02937">
    <property type="entry name" value="sigma70-ECF"/>
    <property type="match status" value="1"/>
</dbReference>
<evidence type="ECO:0000256" key="5">
    <source>
        <dbReference type="SAM" id="Phobius"/>
    </source>
</evidence>
<keyword evidence="2" id="KW-0805">Transcription regulation</keyword>
<evidence type="ECO:0000256" key="4">
    <source>
        <dbReference type="ARBA" id="ARBA00023163"/>
    </source>
</evidence>
<dbReference type="EMBL" id="JACOOH010000005">
    <property type="protein sequence ID" value="MBC5621866.1"/>
    <property type="molecule type" value="Genomic_DNA"/>
</dbReference>
<evidence type="ECO:0000259" key="6">
    <source>
        <dbReference type="Pfam" id="PF04542"/>
    </source>
</evidence>
<keyword evidence="5" id="KW-0812">Transmembrane</keyword>
<dbReference type="SUPFAM" id="SSF88946">
    <property type="entry name" value="Sigma2 domain of RNA polymerase sigma factors"/>
    <property type="match status" value="1"/>
</dbReference>
<keyword evidence="8" id="KW-1185">Reference proteome</keyword>
<dbReference type="Gene3D" id="1.10.10.10">
    <property type="entry name" value="Winged helix-like DNA-binding domain superfamily/Winged helix DNA-binding domain"/>
    <property type="match status" value="1"/>
</dbReference>
<keyword evidence="3" id="KW-0731">Sigma factor</keyword>
<evidence type="ECO:0000256" key="1">
    <source>
        <dbReference type="ARBA" id="ARBA00010641"/>
    </source>
</evidence>
<dbReference type="Gene3D" id="1.10.1740.10">
    <property type="match status" value="1"/>
</dbReference>
<name>A0ABR7D1R9_9BACT</name>
<dbReference type="Proteomes" id="UP000646484">
    <property type="component" value="Unassembled WGS sequence"/>
</dbReference>
<accession>A0ABR7D1R9</accession>
<protein>
    <submittedName>
        <fullName evidence="7">Sigma-70 family RNA polymerase sigma factor</fullName>
    </submittedName>
</protein>
<comment type="similarity">
    <text evidence="1">Belongs to the sigma-70 factor family. ECF subfamily.</text>
</comment>
<keyword evidence="4" id="KW-0804">Transcription</keyword>
<dbReference type="Pfam" id="PF04542">
    <property type="entry name" value="Sigma70_r2"/>
    <property type="match status" value="1"/>
</dbReference>
<sequence length="188" mass="22188">MNDNIVSDIRMGDKKAFRVFFEDYYPVLYSFAMKYIRDTDAGRDVAQDVLLKYWETKEEYFTLSEVRGFLYVSVRNRCFNLLKKSRVEERYIQEMLQTGAEAYEEDEIENEVFLLLYKAVNALPTQMRCIITGAMAGKRNAEIAEEMGIADGTLHTLKKIAYQKLRQALKDIFILLFFFLFLLNQLFR</sequence>
<dbReference type="InterPro" id="IPR013324">
    <property type="entry name" value="RNA_pol_sigma_r3/r4-like"/>
</dbReference>
<evidence type="ECO:0000313" key="8">
    <source>
        <dbReference type="Proteomes" id="UP000646484"/>
    </source>
</evidence>
<dbReference type="SUPFAM" id="SSF88659">
    <property type="entry name" value="Sigma3 and sigma4 domains of RNA polymerase sigma factors"/>
    <property type="match status" value="1"/>
</dbReference>
<feature type="domain" description="RNA polymerase sigma-70 region 2" evidence="6">
    <location>
        <begin position="20"/>
        <end position="86"/>
    </location>
</feature>
<comment type="caution">
    <text evidence="7">The sequence shown here is derived from an EMBL/GenBank/DDBJ whole genome shotgun (WGS) entry which is preliminary data.</text>
</comment>
<keyword evidence="5" id="KW-1133">Transmembrane helix</keyword>
<gene>
    <name evidence="7" type="ORF">H8S64_12230</name>
</gene>
<feature type="transmembrane region" description="Helical" evidence="5">
    <location>
        <begin position="168"/>
        <end position="187"/>
    </location>
</feature>
<proteinExistence type="inferred from homology"/>
<dbReference type="RefSeq" id="WP_186976301.1">
    <property type="nucleotide sequence ID" value="NZ_JACOOH010000005.1"/>
</dbReference>
<reference evidence="7 8" key="1">
    <citation type="submission" date="2020-08" db="EMBL/GenBank/DDBJ databases">
        <title>Genome public.</title>
        <authorList>
            <person name="Liu C."/>
            <person name="Sun Q."/>
        </authorList>
    </citation>
    <scope>NUCLEOTIDE SEQUENCE [LARGE SCALE GENOMIC DNA]</scope>
    <source>
        <strain evidence="7 8">NSJ-56</strain>
    </source>
</reference>
<dbReference type="InterPro" id="IPR007627">
    <property type="entry name" value="RNA_pol_sigma70_r2"/>
</dbReference>
<evidence type="ECO:0000256" key="2">
    <source>
        <dbReference type="ARBA" id="ARBA00023015"/>
    </source>
</evidence>
<keyword evidence="5" id="KW-0472">Membrane</keyword>